<evidence type="ECO:0000256" key="5">
    <source>
        <dbReference type="ARBA" id="ARBA00023136"/>
    </source>
</evidence>
<dbReference type="PROSITE" id="PS51257">
    <property type="entry name" value="PROKAR_LIPOPROTEIN"/>
    <property type="match status" value="1"/>
</dbReference>
<feature type="transmembrane region" description="Helical" evidence="6">
    <location>
        <begin position="125"/>
        <end position="149"/>
    </location>
</feature>
<feature type="transmembrane region" description="Helical" evidence="6">
    <location>
        <begin position="161"/>
        <end position="178"/>
    </location>
</feature>
<keyword evidence="3 6" id="KW-0812">Transmembrane</keyword>
<dbReference type="InterPro" id="IPR022791">
    <property type="entry name" value="L-PG_synthase/AglD"/>
</dbReference>
<dbReference type="RefSeq" id="WP_207554816.1">
    <property type="nucleotide sequence ID" value="NZ_WWNE01000004.1"/>
</dbReference>
<comment type="subcellular location">
    <subcellularLocation>
        <location evidence="1">Cell membrane</location>
        <topology evidence="1">Multi-pass membrane protein</topology>
    </subcellularLocation>
</comment>
<feature type="transmembrane region" description="Helical" evidence="6">
    <location>
        <begin position="214"/>
        <end position="236"/>
    </location>
</feature>
<keyword evidence="8" id="KW-1185">Reference proteome</keyword>
<evidence type="ECO:0008006" key="9">
    <source>
        <dbReference type="Google" id="ProtNLM"/>
    </source>
</evidence>
<dbReference type="GO" id="GO:0005886">
    <property type="term" value="C:plasma membrane"/>
    <property type="evidence" value="ECO:0007669"/>
    <property type="project" value="UniProtKB-SubCell"/>
</dbReference>
<dbReference type="AlphaFoldDB" id="A0A6N9NIE6"/>
<evidence type="ECO:0000256" key="3">
    <source>
        <dbReference type="ARBA" id="ARBA00022692"/>
    </source>
</evidence>
<name>A0A6N9NIE6_9FLAO</name>
<protein>
    <recommendedName>
        <fullName evidence="9">Flippase-like domain-containing protein</fullName>
    </recommendedName>
</protein>
<feature type="transmembrane region" description="Helical" evidence="6">
    <location>
        <begin position="288"/>
        <end position="313"/>
    </location>
</feature>
<evidence type="ECO:0000256" key="2">
    <source>
        <dbReference type="ARBA" id="ARBA00022475"/>
    </source>
</evidence>
<comment type="caution">
    <text evidence="7">The sequence shown here is derived from an EMBL/GenBank/DDBJ whole genome shotgun (WGS) entry which is preliminary data.</text>
</comment>
<dbReference type="EMBL" id="WWNE01000004">
    <property type="protein sequence ID" value="NBG65291.1"/>
    <property type="molecule type" value="Genomic_DNA"/>
</dbReference>
<sequence length="317" mass="36164">MYRLTKLYKICLPSIFPLVGLTIACVIYFQLSERLSAIDFNKLEVSSINLFFILISIILMLVNWSLEAYKWGALVDRFQSLSFSKKLISVLMGLSIGFLTPNRIGDYAGRLRFISPSNRMQSIHASFVASVYQTAVTLLVGGVGLAYWLDQEILSTHQVSLIYLILLIISLGFVLLLFRMKWIISQIIGLRFLSYFADRFRWFLSIERKVLQRVFFLALLRYCVFMLQYYLIIISFPIESSFILVISSISTIYLITTIVPTSTVSDIILRGAISLVILGTFIESEEIILVITALVWCINLVLPSLIGTTLIIFNRDK</sequence>
<evidence type="ECO:0000256" key="1">
    <source>
        <dbReference type="ARBA" id="ARBA00004651"/>
    </source>
</evidence>
<feature type="transmembrane region" description="Helical" evidence="6">
    <location>
        <begin position="12"/>
        <end position="31"/>
    </location>
</feature>
<feature type="transmembrane region" description="Helical" evidence="6">
    <location>
        <begin position="242"/>
        <end position="260"/>
    </location>
</feature>
<reference evidence="7 8" key="1">
    <citation type="submission" date="2019-12" db="EMBL/GenBank/DDBJ databases">
        <authorList>
            <person name="Zhao J."/>
        </authorList>
    </citation>
    <scope>NUCLEOTIDE SEQUENCE [LARGE SCALE GENOMIC DNA]</scope>
    <source>
        <strain evidence="7 8">S-15</strain>
    </source>
</reference>
<evidence type="ECO:0000313" key="7">
    <source>
        <dbReference type="EMBL" id="NBG65291.1"/>
    </source>
</evidence>
<proteinExistence type="predicted"/>
<keyword evidence="5 6" id="KW-0472">Membrane</keyword>
<feature type="transmembrane region" description="Helical" evidence="6">
    <location>
        <begin position="86"/>
        <end position="104"/>
    </location>
</feature>
<feature type="transmembrane region" description="Helical" evidence="6">
    <location>
        <begin position="43"/>
        <end position="66"/>
    </location>
</feature>
<evidence type="ECO:0000256" key="6">
    <source>
        <dbReference type="SAM" id="Phobius"/>
    </source>
</evidence>
<gene>
    <name evidence="7" type="ORF">GQN54_04135</name>
</gene>
<dbReference type="Pfam" id="PF03706">
    <property type="entry name" value="LPG_synthase_TM"/>
    <property type="match status" value="1"/>
</dbReference>
<dbReference type="Proteomes" id="UP000470771">
    <property type="component" value="Unassembled WGS sequence"/>
</dbReference>
<organism evidence="7 8">
    <name type="scientific">Acidiluteibacter ferrifornacis</name>
    <dbReference type="NCBI Taxonomy" id="2692424"/>
    <lineage>
        <taxon>Bacteria</taxon>
        <taxon>Pseudomonadati</taxon>
        <taxon>Bacteroidota</taxon>
        <taxon>Flavobacteriia</taxon>
        <taxon>Flavobacteriales</taxon>
        <taxon>Cryomorphaceae</taxon>
        <taxon>Acidiluteibacter</taxon>
    </lineage>
</organism>
<feature type="transmembrane region" description="Helical" evidence="6">
    <location>
        <begin position="267"/>
        <end position="282"/>
    </location>
</feature>
<evidence type="ECO:0000313" key="8">
    <source>
        <dbReference type="Proteomes" id="UP000470771"/>
    </source>
</evidence>
<evidence type="ECO:0000256" key="4">
    <source>
        <dbReference type="ARBA" id="ARBA00022989"/>
    </source>
</evidence>
<keyword evidence="2" id="KW-1003">Cell membrane</keyword>
<keyword evidence="4 6" id="KW-1133">Transmembrane helix</keyword>
<accession>A0A6N9NIE6</accession>